<dbReference type="Proteomes" id="UP000198846">
    <property type="component" value="Unassembled WGS sequence"/>
</dbReference>
<dbReference type="STRING" id="283786.SAMN04487990_104186"/>
<protein>
    <submittedName>
        <fullName evidence="1">Short chain dehydrogenase</fullName>
    </submittedName>
</protein>
<dbReference type="InterPro" id="IPR053011">
    <property type="entry name" value="SDR_family_member_7"/>
</dbReference>
<evidence type="ECO:0000313" key="1">
    <source>
        <dbReference type="EMBL" id="SDZ95601.1"/>
    </source>
</evidence>
<dbReference type="SUPFAM" id="SSF51735">
    <property type="entry name" value="NAD(P)-binding Rossmann-fold domains"/>
    <property type="match status" value="1"/>
</dbReference>
<sequence>MTFNNKVVWITGASSGIGKSLAISLSKENCKLILSSRRKTALVELLH</sequence>
<dbReference type="InterPro" id="IPR036291">
    <property type="entry name" value="NAD(P)-bd_dom_sf"/>
</dbReference>
<proteinExistence type="predicted"/>
<gene>
    <name evidence="1" type="ORF">SAMN04487990_104186</name>
</gene>
<accession>A0A1H3X9I8</accession>
<name>A0A1H3X9I8_BIZPA</name>
<reference evidence="1 2" key="1">
    <citation type="submission" date="2016-10" db="EMBL/GenBank/DDBJ databases">
        <authorList>
            <person name="de Groot N.N."/>
        </authorList>
    </citation>
    <scope>NUCLEOTIDE SEQUENCE [LARGE SCALE GENOMIC DNA]</scope>
    <source>
        <strain evidence="1 2">DSM 23842</strain>
    </source>
</reference>
<organism evidence="1 2">
    <name type="scientific">Bizionia paragorgiae</name>
    <dbReference type="NCBI Taxonomy" id="283786"/>
    <lineage>
        <taxon>Bacteria</taxon>
        <taxon>Pseudomonadati</taxon>
        <taxon>Bacteroidota</taxon>
        <taxon>Flavobacteriia</taxon>
        <taxon>Flavobacteriales</taxon>
        <taxon>Flavobacteriaceae</taxon>
        <taxon>Bizionia</taxon>
    </lineage>
</organism>
<dbReference type="PANTHER" id="PTHR44269">
    <property type="entry name" value="DEHYDROGENASE/REDUCTASE SDR FAMILY MEMBER 7-RELATED"/>
    <property type="match status" value="1"/>
</dbReference>
<dbReference type="AlphaFoldDB" id="A0A1H3X9I8"/>
<dbReference type="Gene3D" id="3.40.50.720">
    <property type="entry name" value="NAD(P)-binding Rossmann-like Domain"/>
    <property type="match status" value="1"/>
</dbReference>
<dbReference type="PANTHER" id="PTHR44269:SF1">
    <property type="entry name" value="DEHYDROGENASE_REDUCTASE SDR FAMILY MEMBER 7"/>
    <property type="match status" value="1"/>
</dbReference>
<dbReference type="EMBL" id="FNQK01000004">
    <property type="protein sequence ID" value="SDZ95601.1"/>
    <property type="molecule type" value="Genomic_DNA"/>
</dbReference>
<keyword evidence="2" id="KW-1185">Reference proteome</keyword>
<dbReference type="Pfam" id="PF00106">
    <property type="entry name" value="adh_short"/>
    <property type="match status" value="1"/>
</dbReference>
<dbReference type="InterPro" id="IPR002347">
    <property type="entry name" value="SDR_fam"/>
</dbReference>
<evidence type="ECO:0000313" key="2">
    <source>
        <dbReference type="Proteomes" id="UP000198846"/>
    </source>
</evidence>